<feature type="region of interest" description="Disordered" evidence="1">
    <location>
        <begin position="122"/>
        <end position="143"/>
    </location>
</feature>
<reference evidence="3" key="4">
    <citation type="submission" date="2025-05" db="UniProtKB">
        <authorList>
            <consortium name="EnsemblFungi"/>
        </authorList>
    </citation>
    <scope>IDENTIFICATION</scope>
    <source>
        <strain evidence="3">isolate 1-1 / race 1 (BBBD)</strain>
    </source>
</reference>
<feature type="region of interest" description="Disordered" evidence="1">
    <location>
        <begin position="25"/>
        <end position="102"/>
    </location>
</feature>
<organism evidence="2">
    <name type="scientific">Puccinia triticina (isolate 1-1 / race 1 (BBBD))</name>
    <name type="common">Brown leaf rust fungus</name>
    <dbReference type="NCBI Taxonomy" id="630390"/>
    <lineage>
        <taxon>Eukaryota</taxon>
        <taxon>Fungi</taxon>
        <taxon>Dikarya</taxon>
        <taxon>Basidiomycota</taxon>
        <taxon>Pucciniomycotina</taxon>
        <taxon>Pucciniomycetes</taxon>
        <taxon>Pucciniales</taxon>
        <taxon>Pucciniaceae</taxon>
        <taxon>Puccinia</taxon>
    </lineage>
</organism>
<dbReference type="OrthoDB" id="2506224at2759"/>
<evidence type="ECO:0000313" key="4">
    <source>
        <dbReference type="Proteomes" id="UP000005240"/>
    </source>
</evidence>
<keyword evidence="4" id="KW-1185">Reference proteome</keyword>
<feature type="compositionally biased region" description="Polar residues" evidence="1">
    <location>
        <begin position="216"/>
        <end position="228"/>
    </location>
</feature>
<gene>
    <name evidence="2" type="ORF">PTTG_03552</name>
</gene>
<reference evidence="2" key="1">
    <citation type="submission" date="2009-11" db="EMBL/GenBank/DDBJ databases">
        <authorList>
            <consortium name="The Broad Institute Genome Sequencing Platform"/>
            <person name="Ward D."/>
            <person name="Feldgarden M."/>
            <person name="Earl A."/>
            <person name="Young S.K."/>
            <person name="Zeng Q."/>
            <person name="Koehrsen M."/>
            <person name="Alvarado L."/>
            <person name="Berlin A."/>
            <person name="Bochicchio J."/>
            <person name="Borenstein D."/>
            <person name="Chapman S.B."/>
            <person name="Chen Z."/>
            <person name="Engels R."/>
            <person name="Freedman E."/>
            <person name="Gellesch M."/>
            <person name="Goldberg J."/>
            <person name="Griggs A."/>
            <person name="Gujja S."/>
            <person name="Heilman E."/>
            <person name="Heiman D."/>
            <person name="Hepburn T."/>
            <person name="Howarth C."/>
            <person name="Jen D."/>
            <person name="Larson L."/>
            <person name="Lewis B."/>
            <person name="Mehta T."/>
            <person name="Park D."/>
            <person name="Pearson M."/>
            <person name="Roberts A."/>
            <person name="Saif S."/>
            <person name="Shea T."/>
            <person name="Shenoy N."/>
            <person name="Sisk P."/>
            <person name="Stolte C."/>
            <person name="Sykes S."/>
            <person name="Thomson T."/>
            <person name="Walk T."/>
            <person name="White J."/>
            <person name="Yandava C."/>
            <person name="Izard J."/>
            <person name="Baranova O.V."/>
            <person name="Blanton J.M."/>
            <person name="Tanner A.C."/>
            <person name="Dewhirst F.E."/>
            <person name="Haas B."/>
            <person name="Nusbaum C."/>
            <person name="Birren B."/>
        </authorList>
    </citation>
    <scope>NUCLEOTIDE SEQUENCE [LARGE SCALE GENOMIC DNA]</scope>
    <source>
        <strain evidence="2">1-1 BBBD Race 1</strain>
    </source>
</reference>
<feature type="compositionally biased region" description="Low complexity" evidence="1">
    <location>
        <begin position="122"/>
        <end position="131"/>
    </location>
</feature>
<accession>A0A0C4ERY2</accession>
<name>A0A0C4ERY2_PUCT1</name>
<feature type="region of interest" description="Disordered" evidence="1">
    <location>
        <begin position="212"/>
        <end position="238"/>
    </location>
</feature>
<dbReference type="EMBL" id="ADAS02000017">
    <property type="protein sequence ID" value="OAV96798.1"/>
    <property type="molecule type" value="Genomic_DNA"/>
</dbReference>
<evidence type="ECO:0000313" key="2">
    <source>
        <dbReference type="EMBL" id="OAV96798.1"/>
    </source>
</evidence>
<dbReference type="STRING" id="630390.A0A0C4ERY2"/>
<dbReference type="AlphaFoldDB" id="A0A0C4ERY2"/>
<reference evidence="3 4" key="3">
    <citation type="journal article" date="2017" name="G3 (Bethesda)">
        <title>Comparative analysis highlights variable genome content of wheat rusts and divergence of the mating loci.</title>
        <authorList>
            <person name="Cuomo C.A."/>
            <person name="Bakkeren G."/>
            <person name="Khalil H.B."/>
            <person name="Panwar V."/>
            <person name="Joly D."/>
            <person name="Linning R."/>
            <person name="Sakthikumar S."/>
            <person name="Song X."/>
            <person name="Adiconis X."/>
            <person name="Fan L."/>
            <person name="Goldberg J.M."/>
            <person name="Levin J.Z."/>
            <person name="Young S."/>
            <person name="Zeng Q."/>
            <person name="Anikster Y."/>
            <person name="Bruce M."/>
            <person name="Wang M."/>
            <person name="Yin C."/>
            <person name="McCallum B."/>
            <person name="Szabo L.J."/>
            <person name="Hulbert S."/>
            <person name="Chen X."/>
            <person name="Fellers J.P."/>
        </authorList>
    </citation>
    <scope>NUCLEOTIDE SEQUENCE</scope>
    <source>
        <strain evidence="4">Isolate 1-1 / race 1 (BBBD)</strain>
        <strain evidence="3">isolate 1-1 / race 1 (BBBD)</strain>
    </source>
</reference>
<feature type="compositionally biased region" description="Polar residues" evidence="1">
    <location>
        <begin position="79"/>
        <end position="102"/>
    </location>
</feature>
<proteinExistence type="predicted"/>
<dbReference type="VEuPathDB" id="FungiDB:PTTG_03552"/>
<dbReference type="Proteomes" id="UP000005240">
    <property type="component" value="Unassembled WGS sequence"/>
</dbReference>
<evidence type="ECO:0000256" key="1">
    <source>
        <dbReference type="SAM" id="MobiDB-lite"/>
    </source>
</evidence>
<protein>
    <submittedName>
        <fullName evidence="2 3">Uncharacterized protein</fullName>
    </submittedName>
</protein>
<sequence>MPKQCRFPNLIALFCSERSFYSERAHASDLPKQGSSDSRSFLLPGRRAATAAHLNGYPGDPGLSRSTSPRPKGGGAFEQSVSHTNEASQITTKQNFSSTQTTSALKNSSSAIASGSASAAANAAAGGSSNNQDHTGPEFNPNDICSPHELIGWVDDVLEKLEAKFSRIESDVIERSRTRLLIASHYVDHESTKTVDVLGTRIDSLEMSMSGLLDGASNTNPTTTQLPVDTSHEKSNDN</sequence>
<reference evidence="2" key="2">
    <citation type="submission" date="2016-05" db="EMBL/GenBank/DDBJ databases">
        <title>Comparative analysis highlights variable genome content of wheat rusts and divergence of the mating loci.</title>
        <authorList>
            <person name="Cuomo C.A."/>
            <person name="Bakkeren G."/>
            <person name="Szabo L."/>
            <person name="Khalil H."/>
            <person name="Joly D."/>
            <person name="Goldberg J."/>
            <person name="Young S."/>
            <person name="Zeng Q."/>
            <person name="Fellers J."/>
        </authorList>
    </citation>
    <scope>NUCLEOTIDE SEQUENCE [LARGE SCALE GENOMIC DNA]</scope>
    <source>
        <strain evidence="2">1-1 BBBD Race 1</strain>
    </source>
</reference>
<evidence type="ECO:0000313" key="3">
    <source>
        <dbReference type="EnsemblFungi" id="PTTG_03552-t43_1-p1"/>
    </source>
</evidence>
<dbReference type="EnsemblFungi" id="PTTG_03552-t43_1">
    <property type="protein sequence ID" value="PTTG_03552-t43_1-p1"/>
    <property type="gene ID" value="PTTG_03552"/>
</dbReference>